<dbReference type="OrthoDB" id="8443315at2759"/>
<dbReference type="AlphaFoldDB" id="A0A9Q9VLE6"/>
<gene>
    <name evidence="2" type="primary">LOC109080287</name>
</gene>
<name>A0A9Q9VLE6_CYPCA</name>
<reference evidence="2" key="1">
    <citation type="submission" date="2025-08" db="UniProtKB">
        <authorList>
            <consortium name="RefSeq"/>
        </authorList>
    </citation>
    <scope>IDENTIFICATION</scope>
    <source>
        <tissue evidence="2">Muscle</tissue>
    </source>
</reference>
<protein>
    <submittedName>
        <fullName evidence="2">Uncharacterized protein LOC109080287 isoform X1</fullName>
    </submittedName>
</protein>
<dbReference type="Proteomes" id="UP001155660">
    <property type="component" value="Chromosome A21"/>
</dbReference>
<feature type="region of interest" description="Disordered" evidence="1">
    <location>
        <begin position="278"/>
        <end position="303"/>
    </location>
</feature>
<evidence type="ECO:0000313" key="2">
    <source>
        <dbReference type="RefSeq" id="XP_042567177.1"/>
    </source>
</evidence>
<sequence>MMIVKKASRGKNTGRNVTPVRAAACYNFQRLGAKHSRGVQRGRQLSEFKAYGCDKDRKDLHQIRSRAIKAGGRCLNGQSLISGCWRCHAEQGTSTASASKDFSQDSRSITMPSGVSSFLLDCLDVDSPTSNTDTTLSSIEEFRRADNYDEGTASLGEDVMVNTVKNSTLLDHSHAQDLALQQPPNLSSILELSLNPAEEKSFSLSPICLSPVRVPSETLASDIASGCVLNLANERTPVNTRVVVLSPVAKKCFAEKEKPIKCRKVTFSDIVSIRNVSSHSKRGKTDQQDSGAKPVQASGSVSVESRDISSWPVTFFDFANEGEREAFFQRLKQTRSFKFPAKPITSV</sequence>
<evidence type="ECO:0000256" key="1">
    <source>
        <dbReference type="SAM" id="MobiDB-lite"/>
    </source>
</evidence>
<accession>A0A9Q9VLE6</accession>
<proteinExistence type="predicted"/>
<dbReference type="KEGG" id="ccar:109080287"/>
<dbReference type="GeneID" id="109080287"/>
<organism evidence="2">
    <name type="scientific">Cyprinus carpio</name>
    <name type="common">Common carp</name>
    <dbReference type="NCBI Taxonomy" id="7962"/>
    <lineage>
        <taxon>Eukaryota</taxon>
        <taxon>Metazoa</taxon>
        <taxon>Chordata</taxon>
        <taxon>Craniata</taxon>
        <taxon>Vertebrata</taxon>
        <taxon>Euteleostomi</taxon>
        <taxon>Actinopterygii</taxon>
        <taxon>Neopterygii</taxon>
        <taxon>Teleostei</taxon>
        <taxon>Ostariophysi</taxon>
        <taxon>Cypriniformes</taxon>
        <taxon>Cyprinidae</taxon>
        <taxon>Cyprininae</taxon>
        <taxon>Cyprinus</taxon>
    </lineage>
</organism>
<dbReference type="RefSeq" id="XP_042567177.1">
    <property type="nucleotide sequence ID" value="XM_042711243.1"/>
</dbReference>